<evidence type="ECO:0000313" key="1">
    <source>
        <dbReference type="EMBL" id="KAH6924181.1"/>
    </source>
</evidence>
<comment type="caution">
    <text evidence="1">The sequence shown here is derived from an EMBL/GenBank/DDBJ whole genome shotgun (WGS) entry which is preliminary data.</text>
</comment>
<keyword evidence="2" id="KW-1185">Reference proteome</keyword>
<protein>
    <submittedName>
        <fullName evidence="1">Uncharacterized protein</fullName>
    </submittedName>
</protein>
<dbReference type="Proteomes" id="UP000821845">
    <property type="component" value="Chromosome 8"/>
</dbReference>
<organism evidence="1 2">
    <name type="scientific">Hyalomma asiaticum</name>
    <name type="common">Tick</name>
    <dbReference type="NCBI Taxonomy" id="266040"/>
    <lineage>
        <taxon>Eukaryota</taxon>
        <taxon>Metazoa</taxon>
        <taxon>Ecdysozoa</taxon>
        <taxon>Arthropoda</taxon>
        <taxon>Chelicerata</taxon>
        <taxon>Arachnida</taxon>
        <taxon>Acari</taxon>
        <taxon>Parasitiformes</taxon>
        <taxon>Ixodida</taxon>
        <taxon>Ixodoidea</taxon>
        <taxon>Ixodidae</taxon>
        <taxon>Hyalomminae</taxon>
        <taxon>Hyalomma</taxon>
    </lineage>
</organism>
<proteinExistence type="predicted"/>
<name>A0ACB7RND7_HYAAI</name>
<reference evidence="1" key="1">
    <citation type="submission" date="2020-05" db="EMBL/GenBank/DDBJ databases">
        <title>Large-scale comparative analyses of tick genomes elucidate their genetic diversity and vector capacities.</title>
        <authorList>
            <person name="Jia N."/>
            <person name="Wang J."/>
            <person name="Shi W."/>
            <person name="Du L."/>
            <person name="Sun Y."/>
            <person name="Zhan W."/>
            <person name="Jiang J."/>
            <person name="Wang Q."/>
            <person name="Zhang B."/>
            <person name="Ji P."/>
            <person name="Sakyi L.B."/>
            <person name="Cui X."/>
            <person name="Yuan T."/>
            <person name="Jiang B."/>
            <person name="Yang W."/>
            <person name="Lam T.T.-Y."/>
            <person name="Chang Q."/>
            <person name="Ding S."/>
            <person name="Wang X."/>
            <person name="Zhu J."/>
            <person name="Ruan X."/>
            <person name="Zhao L."/>
            <person name="Wei J."/>
            <person name="Que T."/>
            <person name="Du C."/>
            <person name="Cheng J."/>
            <person name="Dai P."/>
            <person name="Han X."/>
            <person name="Huang E."/>
            <person name="Gao Y."/>
            <person name="Liu J."/>
            <person name="Shao H."/>
            <person name="Ye R."/>
            <person name="Li L."/>
            <person name="Wei W."/>
            <person name="Wang X."/>
            <person name="Wang C."/>
            <person name="Yang T."/>
            <person name="Huo Q."/>
            <person name="Li W."/>
            <person name="Guo W."/>
            <person name="Chen H."/>
            <person name="Zhou L."/>
            <person name="Ni X."/>
            <person name="Tian J."/>
            <person name="Zhou Y."/>
            <person name="Sheng Y."/>
            <person name="Liu T."/>
            <person name="Pan Y."/>
            <person name="Xia L."/>
            <person name="Li J."/>
            <person name="Zhao F."/>
            <person name="Cao W."/>
        </authorList>
    </citation>
    <scope>NUCLEOTIDE SEQUENCE</scope>
    <source>
        <strain evidence="1">Hyas-2018</strain>
    </source>
</reference>
<sequence>MLVTPRNPTVLLTKRMGNTTNVIILFDGHHVRNYARYGRALLKRYVPEPGQQCMLRLRDGKPTAEARARHGVPSVWLRPPYGGADGSEPDERKKQCTTKGKPNAKTGRLETATGTSEAGRIRIGSIEIQTQGQQYRVSPNTGRRRLREPKGNDRRQRHRGTLTGKLGGYRGAR</sequence>
<gene>
    <name evidence="1" type="ORF">HPB50_013369</name>
</gene>
<dbReference type="EMBL" id="CM023488">
    <property type="protein sequence ID" value="KAH6924181.1"/>
    <property type="molecule type" value="Genomic_DNA"/>
</dbReference>
<accession>A0ACB7RND7</accession>
<evidence type="ECO:0000313" key="2">
    <source>
        <dbReference type="Proteomes" id="UP000821845"/>
    </source>
</evidence>